<comment type="caution">
    <text evidence="1">The sequence shown here is derived from an EMBL/GenBank/DDBJ whole genome shotgun (WGS) entry which is preliminary data.</text>
</comment>
<sequence length="102" mass="11466">MFPAVPEQVESHRGILAAADRDQIEPAADELRVDRSFGNLFGVHCHKRILIRLYAVAVKKLSEPIVPQFLPPTLVILIKRTATHRKTRGTHTFPITDGLHQP</sequence>
<accession>A0A645IYT9</accession>
<organism evidence="1">
    <name type="scientific">bioreactor metagenome</name>
    <dbReference type="NCBI Taxonomy" id="1076179"/>
    <lineage>
        <taxon>unclassified sequences</taxon>
        <taxon>metagenomes</taxon>
        <taxon>ecological metagenomes</taxon>
    </lineage>
</organism>
<proteinExistence type="predicted"/>
<protein>
    <submittedName>
        <fullName evidence="1">Uncharacterized protein</fullName>
    </submittedName>
</protein>
<dbReference type="EMBL" id="VSSQ01125990">
    <property type="protein sequence ID" value="MPN56060.1"/>
    <property type="molecule type" value="Genomic_DNA"/>
</dbReference>
<name>A0A645IYT9_9ZZZZ</name>
<reference evidence="1" key="1">
    <citation type="submission" date="2019-08" db="EMBL/GenBank/DDBJ databases">
        <authorList>
            <person name="Kucharzyk K."/>
            <person name="Murdoch R.W."/>
            <person name="Higgins S."/>
            <person name="Loffler F."/>
        </authorList>
    </citation>
    <scope>NUCLEOTIDE SEQUENCE</scope>
</reference>
<evidence type="ECO:0000313" key="1">
    <source>
        <dbReference type="EMBL" id="MPN56060.1"/>
    </source>
</evidence>
<dbReference type="AlphaFoldDB" id="A0A645IYT9"/>
<gene>
    <name evidence="1" type="ORF">SDC9_203746</name>
</gene>